<dbReference type="SUPFAM" id="SSF109854">
    <property type="entry name" value="DinB/YfiT-like putative metalloenzymes"/>
    <property type="match status" value="1"/>
</dbReference>
<evidence type="ECO:0000313" key="3">
    <source>
        <dbReference type="Proteomes" id="UP001165396"/>
    </source>
</evidence>
<dbReference type="InterPro" id="IPR017518">
    <property type="entry name" value="CHP03084"/>
</dbReference>
<accession>A0ABT1Z1M2</accession>
<feature type="domain" description="Mycothiol-dependent maleylpyruvate isomerase metal-binding" evidence="1">
    <location>
        <begin position="7"/>
        <end position="145"/>
    </location>
</feature>
<dbReference type="EMBL" id="JANKJG010000007">
    <property type="protein sequence ID" value="MCR8827043.1"/>
    <property type="molecule type" value="Genomic_DNA"/>
</dbReference>
<dbReference type="RefSeq" id="WP_258294790.1">
    <property type="nucleotide sequence ID" value="NZ_JANKJG010000007.1"/>
</dbReference>
<dbReference type="NCBIfam" id="TIGR03084">
    <property type="entry name" value="TIGR03084 family metal-binding protein"/>
    <property type="match status" value="1"/>
</dbReference>
<organism evidence="2 3">
    <name type="scientific">Pseudosulfitobacter koreensis</name>
    <dbReference type="NCBI Taxonomy" id="2968472"/>
    <lineage>
        <taxon>Bacteria</taxon>
        <taxon>Pseudomonadati</taxon>
        <taxon>Pseudomonadota</taxon>
        <taxon>Alphaproteobacteria</taxon>
        <taxon>Rhodobacterales</taxon>
        <taxon>Roseobacteraceae</taxon>
        <taxon>Pseudosulfitobacter</taxon>
    </lineage>
</organism>
<keyword evidence="3" id="KW-1185">Reference proteome</keyword>
<proteinExistence type="predicted"/>
<dbReference type="Pfam" id="PF11716">
    <property type="entry name" value="MDMPI_N"/>
    <property type="match status" value="1"/>
</dbReference>
<reference evidence="2" key="1">
    <citation type="submission" date="2022-07" db="EMBL/GenBank/DDBJ databases">
        <title>Pseudosulfitobacter sp. strain AP-MA-4, whole genome sequence.</title>
        <authorList>
            <person name="Jiang Y."/>
        </authorList>
    </citation>
    <scope>NUCLEOTIDE SEQUENCE</scope>
    <source>
        <strain evidence="2">AP-MA-4</strain>
    </source>
</reference>
<protein>
    <submittedName>
        <fullName evidence="2">TIGR03084 family metal-binding protein</fullName>
    </submittedName>
</protein>
<name>A0ABT1Z1M2_9RHOB</name>
<dbReference type="InterPro" id="IPR034660">
    <property type="entry name" value="DinB/YfiT-like"/>
</dbReference>
<gene>
    <name evidence="2" type="ORF">NTA49_10885</name>
</gene>
<comment type="caution">
    <text evidence="2">The sequence shown here is derived from an EMBL/GenBank/DDBJ whole genome shotgun (WGS) entry which is preliminary data.</text>
</comment>
<evidence type="ECO:0000259" key="1">
    <source>
        <dbReference type="Pfam" id="PF11716"/>
    </source>
</evidence>
<dbReference type="InterPro" id="IPR017517">
    <property type="entry name" value="Maleyloyr_isom"/>
</dbReference>
<sequence length="266" mass="29263">MQQAEDFRNETDALAAILRPLADAEFDRETLFKGWTIDDVIGHLHLFNVAAAKSLESDAAFAEFFAPIREGMEKGTSLRELQYPWLAGLRGRGLMEEWLRAAHSLADAYAETDPKKRLKWAGPEMSALSSVTARLMETWAHGQEVFDALGKTRTEHDRIRSIAHLGVATYGWTFANRGLDVPQPAPFVRLTGPSGDVWTWNDAQPDNRVEGTAVDFAKVVCQTRNVADTDLTTTGDAAARWMEIAQCFAGPPEDPPSPGARHVAAG</sequence>
<evidence type="ECO:0000313" key="2">
    <source>
        <dbReference type="EMBL" id="MCR8827043.1"/>
    </source>
</evidence>
<dbReference type="Gene3D" id="1.20.120.450">
    <property type="entry name" value="dinb family like domain"/>
    <property type="match status" value="1"/>
</dbReference>
<dbReference type="Proteomes" id="UP001165396">
    <property type="component" value="Unassembled WGS sequence"/>
</dbReference>
<dbReference type="InterPro" id="IPR024344">
    <property type="entry name" value="MDMPI_metal-binding"/>
</dbReference>
<dbReference type="NCBIfam" id="TIGR03083">
    <property type="entry name" value="maleylpyruvate isomerase family mycothiol-dependent enzyme"/>
    <property type="match status" value="1"/>
</dbReference>